<dbReference type="PANTHER" id="PTHR34597">
    <property type="entry name" value="SLR1661 PROTEIN"/>
    <property type="match status" value="1"/>
</dbReference>
<keyword evidence="7" id="KW-0472">Membrane</keyword>
<dbReference type="AlphaFoldDB" id="A0A426V6J1"/>
<comment type="caution">
    <text evidence="11">The sequence shown here is derived from an EMBL/GenBank/DDBJ whole genome shotgun (WGS) entry which is preliminary data.</text>
</comment>
<dbReference type="Gene3D" id="3.10.20.310">
    <property type="entry name" value="membrane protein fhac"/>
    <property type="match status" value="1"/>
</dbReference>
<comment type="subcellular location">
    <subcellularLocation>
        <location evidence="1">Cell outer membrane</location>
    </subcellularLocation>
</comment>
<name>A0A426V6J1_9BURK</name>
<keyword evidence="4" id="KW-1134">Transmembrane beta strand</keyword>
<dbReference type="Proteomes" id="UP000269265">
    <property type="component" value="Unassembled WGS sequence"/>
</dbReference>
<keyword evidence="3" id="KW-0813">Transport</keyword>
<evidence type="ECO:0000256" key="4">
    <source>
        <dbReference type="ARBA" id="ARBA00022452"/>
    </source>
</evidence>
<evidence type="ECO:0000256" key="5">
    <source>
        <dbReference type="ARBA" id="ARBA00022692"/>
    </source>
</evidence>
<dbReference type="InterPro" id="IPR051544">
    <property type="entry name" value="TPS_OM_transporter"/>
</dbReference>
<dbReference type="PROSITE" id="PS51779">
    <property type="entry name" value="POTRA"/>
    <property type="match status" value="1"/>
</dbReference>
<proteinExistence type="inferred from homology"/>
<evidence type="ECO:0000256" key="9">
    <source>
        <dbReference type="SAM" id="MobiDB-lite"/>
    </source>
</evidence>
<gene>
    <name evidence="11" type="ORF">EIP75_20870</name>
</gene>
<dbReference type="EMBL" id="RSED01000023">
    <property type="protein sequence ID" value="RRS02420.1"/>
    <property type="molecule type" value="Genomic_DNA"/>
</dbReference>
<evidence type="ECO:0000256" key="8">
    <source>
        <dbReference type="ARBA" id="ARBA00023237"/>
    </source>
</evidence>
<reference evidence="11 12" key="1">
    <citation type="submission" date="2018-12" db="EMBL/GenBank/DDBJ databases">
        <title>The whole draft genome of Aquabacterium sp. SJQ9.</title>
        <authorList>
            <person name="Sun L."/>
            <person name="Gao X."/>
            <person name="Chen W."/>
            <person name="Huang K."/>
        </authorList>
    </citation>
    <scope>NUCLEOTIDE SEQUENCE [LARGE SCALE GENOMIC DNA]</scope>
    <source>
        <strain evidence="11 12">SJQ9</strain>
    </source>
</reference>
<evidence type="ECO:0000256" key="6">
    <source>
        <dbReference type="ARBA" id="ARBA00022927"/>
    </source>
</evidence>
<dbReference type="Pfam" id="PF08479">
    <property type="entry name" value="POTRA_2"/>
    <property type="match status" value="1"/>
</dbReference>
<dbReference type="OrthoDB" id="572300at2"/>
<evidence type="ECO:0000256" key="3">
    <source>
        <dbReference type="ARBA" id="ARBA00022448"/>
    </source>
</evidence>
<organism evidence="11 12">
    <name type="scientific">Aquabacterium soli</name>
    <dbReference type="NCBI Taxonomy" id="2493092"/>
    <lineage>
        <taxon>Bacteria</taxon>
        <taxon>Pseudomonadati</taxon>
        <taxon>Pseudomonadota</taxon>
        <taxon>Betaproteobacteria</taxon>
        <taxon>Burkholderiales</taxon>
        <taxon>Aquabacterium</taxon>
    </lineage>
</organism>
<comment type="similarity">
    <text evidence="2">Belongs to the TPS (TC 1.B.20) family.</text>
</comment>
<feature type="region of interest" description="Disordered" evidence="9">
    <location>
        <begin position="1"/>
        <end position="32"/>
    </location>
</feature>
<dbReference type="InterPro" id="IPR013686">
    <property type="entry name" value="Polypept-transport_assoc_ShlB"/>
</dbReference>
<dbReference type="InterPro" id="IPR005565">
    <property type="entry name" value="Hemolysn_activator_HlyB_C"/>
</dbReference>
<evidence type="ECO:0000256" key="7">
    <source>
        <dbReference type="ARBA" id="ARBA00023136"/>
    </source>
</evidence>
<evidence type="ECO:0000256" key="2">
    <source>
        <dbReference type="ARBA" id="ARBA00009055"/>
    </source>
</evidence>
<feature type="compositionally biased region" description="Low complexity" evidence="9">
    <location>
        <begin position="1"/>
        <end position="15"/>
    </location>
</feature>
<sequence length="543" mass="58359">MGAAATAQTLPAQLPSGAEAGREIPRPVMPHSSTAVPRIEVPQSPSAQAPAGAQDLRFTLKTLTVEGATAFPADDLRQLYVGLLDREVSVAEVFAVANAIELKYRNAGYVTSRVIVPQQAIEDGRFRLVVVEGFVADVRYEDDIGPARAAVERLVGGLRGVKPISVAEIERRLLLANDLAGLTVRGTLEPSPNERGGSVLTVRTERKPTDGQVTLDNRASPYLGRGQLQVSHAWNAVGERADRITLNARTSVPTGRSIGIGAGYDALIGSNGTMLTLALSHARSNPRRELEPLDVKSRVTSGLGTVTVPVIRSRDENLRAFGQVEVRDVDTDLTGIEFTRDRLRIVRAGVSYDRSDLWDGITTVRATLHQGLHGLGASDNGSALASRANGRSDFTKLTLDLTRLQQIAPRLSAVGSFTSQFSRRPLLASEEIALGGASFGRAYDEGELSSDNGIAAMVELRYVPDVRANTLQLYGYIDGGRVWAAEGGNEVTPRKLTSFGGGVRAKLNDYFYASFEIAKPMNTIVRTEGNKDPRAFVSLTALF</sequence>
<evidence type="ECO:0000256" key="1">
    <source>
        <dbReference type="ARBA" id="ARBA00004442"/>
    </source>
</evidence>
<keyword evidence="8" id="KW-0998">Cell outer membrane</keyword>
<dbReference type="PANTHER" id="PTHR34597:SF6">
    <property type="entry name" value="BLR6126 PROTEIN"/>
    <property type="match status" value="1"/>
</dbReference>
<evidence type="ECO:0000313" key="12">
    <source>
        <dbReference type="Proteomes" id="UP000269265"/>
    </source>
</evidence>
<dbReference type="GO" id="GO:0008320">
    <property type="term" value="F:protein transmembrane transporter activity"/>
    <property type="evidence" value="ECO:0007669"/>
    <property type="project" value="TreeGrafter"/>
</dbReference>
<dbReference type="GO" id="GO:0046819">
    <property type="term" value="P:protein secretion by the type V secretion system"/>
    <property type="evidence" value="ECO:0007669"/>
    <property type="project" value="TreeGrafter"/>
</dbReference>
<protein>
    <submittedName>
        <fullName evidence="11">ShlB/FhaC/HecB family hemolysin secretion/activation protein</fullName>
    </submittedName>
</protein>
<dbReference type="InterPro" id="IPR034746">
    <property type="entry name" value="POTRA"/>
</dbReference>
<keyword evidence="12" id="KW-1185">Reference proteome</keyword>
<dbReference type="GO" id="GO:0098046">
    <property type="term" value="C:type V protein secretion system complex"/>
    <property type="evidence" value="ECO:0007669"/>
    <property type="project" value="TreeGrafter"/>
</dbReference>
<dbReference type="Gene3D" id="2.40.160.50">
    <property type="entry name" value="membrane protein fhac: a member of the omp85/tpsb transporter family"/>
    <property type="match status" value="1"/>
</dbReference>
<feature type="domain" description="POTRA" evidence="10">
    <location>
        <begin position="58"/>
        <end position="133"/>
    </location>
</feature>
<keyword evidence="6" id="KW-0653">Protein transport</keyword>
<evidence type="ECO:0000259" key="10">
    <source>
        <dbReference type="PROSITE" id="PS51779"/>
    </source>
</evidence>
<evidence type="ECO:0000313" key="11">
    <source>
        <dbReference type="EMBL" id="RRS02420.1"/>
    </source>
</evidence>
<dbReference type="Pfam" id="PF03865">
    <property type="entry name" value="ShlB"/>
    <property type="match status" value="1"/>
</dbReference>
<dbReference type="GO" id="GO:0009279">
    <property type="term" value="C:cell outer membrane"/>
    <property type="evidence" value="ECO:0007669"/>
    <property type="project" value="UniProtKB-SubCell"/>
</dbReference>
<accession>A0A426V6J1</accession>
<keyword evidence="5" id="KW-0812">Transmembrane</keyword>